<name>A0AAE0K1W0_9PEZI</name>
<dbReference type="SUPFAM" id="SSF52540">
    <property type="entry name" value="P-loop containing nucleoside triphosphate hydrolases"/>
    <property type="match status" value="1"/>
</dbReference>
<proteinExistence type="predicted"/>
<feature type="region of interest" description="Disordered" evidence="1">
    <location>
        <begin position="156"/>
        <end position="183"/>
    </location>
</feature>
<keyword evidence="3" id="KW-1185">Reference proteome</keyword>
<reference evidence="2" key="2">
    <citation type="submission" date="2023-06" db="EMBL/GenBank/DDBJ databases">
        <authorList>
            <consortium name="Lawrence Berkeley National Laboratory"/>
            <person name="Haridas S."/>
            <person name="Hensen N."/>
            <person name="Bonometti L."/>
            <person name="Westerberg I."/>
            <person name="Brannstrom I.O."/>
            <person name="Guillou S."/>
            <person name="Cros-Aarteil S."/>
            <person name="Calhoun S."/>
            <person name="Kuo A."/>
            <person name="Mondo S."/>
            <person name="Pangilinan J."/>
            <person name="Riley R."/>
            <person name="LaButti K."/>
            <person name="Andreopoulos B."/>
            <person name="Lipzen A."/>
            <person name="Chen C."/>
            <person name="Yanf M."/>
            <person name="Daum C."/>
            <person name="Ng V."/>
            <person name="Clum A."/>
            <person name="Steindorff A."/>
            <person name="Ohm R."/>
            <person name="Martin F."/>
            <person name="Silar P."/>
            <person name="Natvig D."/>
            <person name="Lalanne C."/>
            <person name="Gautier V."/>
            <person name="Ament-velasquez S.L."/>
            <person name="Kruys A."/>
            <person name="Hutchinson M.I."/>
            <person name="Powell A.J."/>
            <person name="Barry K."/>
            <person name="Miller A.N."/>
            <person name="Grigoriev I.V."/>
            <person name="Debuchy R."/>
            <person name="Gladieux P."/>
            <person name="Thoren M.H."/>
            <person name="Johannesson H."/>
        </authorList>
    </citation>
    <scope>NUCLEOTIDE SEQUENCE</scope>
    <source>
        <strain evidence="2">CBS 232.78</strain>
    </source>
</reference>
<comment type="caution">
    <text evidence="2">The sequence shown here is derived from an EMBL/GenBank/DDBJ whole genome shotgun (WGS) entry which is preliminary data.</text>
</comment>
<dbReference type="Proteomes" id="UP001285441">
    <property type="component" value="Unassembled WGS sequence"/>
</dbReference>
<feature type="compositionally biased region" description="Polar residues" evidence="1">
    <location>
        <begin position="167"/>
        <end position="176"/>
    </location>
</feature>
<gene>
    <name evidence="2" type="ORF">B0H63DRAFT_455216</name>
</gene>
<reference evidence="2" key="1">
    <citation type="journal article" date="2023" name="Mol. Phylogenet. Evol.">
        <title>Genome-scale phylogeny and comparative genomics of the fungal order Sordariales.</title>
        <authorList>
            <person name="Hensen N."/>
            <person name="Bonometti L."/>
            <person name="Westerberg I."/>
            <person name="Brannstrom I.O."/>
            <person name="Guillou S."/>
            <person name="Cros-Aarteil S."/>
            <person name="Calhoun S."/>
            <person name="Haridas S."/>
            <person name="Kuo A."/>
            <person name="Mondo S."/>
            <person name="Pangilinan J."/>
            <person name="Riley R."/>
            <person name="LaButti K."/>
            <person name="Andreopoulos B."/>
            <person name="Lipzen A."/>
            <person name="Chen C."/>
            <person name="Yan M."/>
            <person name="Daum C."/>
            <person name="Ng V."/>
            <person name="Clum A."/>
            <person name="Steindorff A."/>
            <person name="Ohm R.A."/>
            <person name="Martin F."/>
            <person name="Silar P."/>
            <person name="Natvig D.O."/>
            <person name="Lalanne C."/>
            <person name="Gautier V."/>
            <person name="Ament-Velasquez S.L."/>
            <person name="Kruys A."/>
            <person name="Hutchinson M.I."/>
            <person name="Powell A.J."/>
            <person name="Barry K."/>
            <person name="Miller A.N."/>
            <person name="Grigoriev I.V."/>
            <person name="Debuchy R."/>
            <person name="Gladieux P."/>
            <person name="Hiltunen Thoren M."/>
            <person name="Johannesson H."/>
        </authorList>
    </citation>
    <scope>NUCLEOTIDE SEQUENCE</scope>
    <source>
        <strain evidence="2">CBS 232.78</strain>
    </source>
</reference>
<evidence type="ECO:0000313" key="3">
    <source>
        <dbReference type="Proteomes" id="UP001285441"/>
    </source>
</evidence>
<organism evidence="2 3">
    <name type="scientific">Podospora didyma</name>
    <dbReference type="NCBI Taxonomy" id="330526"/>
    <lineage>
        <taxon>Eukaryota</taxon>
        <taxon>Fungi</taxon>
        <taxon>Dikarya</taxon>
        <taxon>Ascomycota</taxon>
        <taxon>Pezizomycotina</taxon>
        <taxon>Sordariomycetes</taxon>
        <taxon>Sordariomycetidae</taxon>
        <taxon>Sordariales</taxon>
        <taxon>Podosporaceae</taxon>
        <taxon>Podospora</taxon>
    </lineage>
</organism>
<dbReference type="EMBL" id="JAULSW010000010">
    <property type="protein sequence ID" value="KAK3368434.1"/>
    <property type="molecule type" value="Genomic_DNA"/>
</dbReference>
<dbReference type="AlphaFoldDB" id="A0AAE0K1W0"/>
<sequence length="212" mass="23624">MQLDNNRSKLFDKLEVDTAGSGYYPCKESEHEDEGRDNEVMEYALRAVGLWDDLVVSQGAGFGSPLREEALSRGQRQMFGLARAIMRARWLVRATKGRGSGRGRGNADTNMAMWTVILREFQGYTIVRVAHRLLHITECHDKVIVMGNGRVVQVGSPDELPDKRIASSESRGNCNRQKARRGDRADYICPHQSPCSGATQNMTKGTIKPSLV</sequence>
<evidence type="ECO:0008006" key="4">
    <source>
        <dbReference type="Google" id="ProtNLM"/>
    </source>
</evidence>
<protein>
    <recommendedName>
        <fullName evidence="4">ABC transporter</fullName>
    </recommendedName>
</protein>
<dbReference type="Gene3D" id="3.40.50.300">
    <property type="entry name" value="P-loop containing nucleotide triphosphate hydrolases"/>
    <property type="match status" value="1"/>
</dbReference>
<dbReference type="InterPro" id="IPR027417">
    <property type="entry name" value="P-loop_NTPase"/>
</dbReference>
<accession>A0AAE0K1W0</accession>
<evidence type="ECO:0000313" key="2">
    <source>
        <dbReference type="EMBL" id="KAK3368434.1"/>
    </source>
</evidence>
<evidence type="ECO:0000256" key="1">
    <source>
        <dbReference type="SAM" id="MobiDB-lite"/>
    </source>
</evidence>